<keyword evidence="3" id="KW-0255">Endonuclease</keyword>
<name>A0A941JQ22_9CHRO</name>
<gene>
    <name evidence="3" type="ORF">DSM107014_10830</name>
</gene>
<dbReference type="Proteomes" id="UP000767446">
    <property type="component" value="Unassembled WGS sequence"/>
</dbReference>
<keyword evidence="3" id="KW-0378">Hydrolase</keyword>
<dbReference type="CDD" id="cd06260">
    <property type="entry name" value="DUF820-like"/>
    <property type="match status" value="1"/>
</dbReference>
<feature type="domain" description="Putative restriction endonuclease" evidence="2">
    <location>
        <begin position="27"/>
        <end position="186"/>
    </location>
</feature>
<dbReference type="Pfam" id="PF05685">
    <property type="entry name" value="Uma2"/>
    <property type="match status" value="1"/>
</dbReference>
<sequence length="265" mass="31768">MYQIEPPLSPKETLPTMYDLPSEDPEEPGLPDEFHDFQPEILRQTFRPTNYPYDRVFVGSDLNLYYDVRHTSWYKRPDWFAVVGVDRFYEKRDLRMSYVIWQEGVNPFIVVELLSPGTEKEDLGKTLRDVNKPPTKWEVYEQILRIPYYVVFDRLTNNLRIFQLQGGHYEELTLTEPRLWIPEINLGLGLWYGSYQGIERHWLRWFYSKNNWVLFAEEELEQEKQRAEAEKQRAEAERQRAEAEKQRADRLAAQLRALGVELDEE</sequence>
<accession>A0A941JQ22</accession>
<dbReference type="Gene3D" id="3.90.1570.10">
    <property type="entry name" value="tt1808, chain A"/>
    <property type="match status" value="1"/>
</dbReference>
<dbReference type="EMBL" id="JADQBC010000067">
    <property type="protein sequence ID" value="MBR8828373.1"/>
    <property type="molecule type" value="Genomic_DNA"/>
</dbReference>
<reference evidence="3" key="1">
    <citation type="submission" date="2021-02" db="EMBL/GenBank/DDBJ databases">
        <title>Metagenome analyses of Stigonema ocellatum DSM 106950, Chlorogloea purpurea SAG 13.99 and Gomphosphaeria aponina DSM 107014.</title>
        <authorList>
            <person name="Marter P."/>
            <person name="Huang S."/>
        </authorList>
    </citation>
    <scope>NUCLEOTIDE SEQUENCE</scope>
    <source>
        <strain evidence="3">JP213</strain>
    </source>
</reference>
<organism evidence="3 4">
    <name type="scientific">Gomphosphaeria aponina SAG 52.96 = DSM 107014</name>
    <dbReference type="NCBI Taxonomy" id="1521640"/>
    <lineage>
        <taxon>Bacteria</taxon>
        <taxon>Bacillati</taxon>
        <taxon>Cyanobacteriota</taxon>
        <taxon>Cyanophyceae</taxon>
        <taxon>Oscillatoriophycideae</taxon>
        <taxon>Chroococcales</taxon>
        <taxon>Gomphosphaeriaceae</taxon>
        <taxon>Gomphosphaeria</taxon>
    </lineage>
</organism>
<evidence type="ECO:0000256" key="1">
    <source>
        <dbReference type="SAM" id="MobiDB-lite"/>
    </source>
</evidence>
<evidence type="ECO:0000259" key="2">
    <source>
        <dbReference type="Pfam" id="PF05685"/>
    </source>
</evidence>
<protein>
    <submittedName>
        <fullName evidence="3">Uma2 family endonuclease</fullName>
    </submittedName>
</protein>
<proteinExistence type="predicted"/>
<dbReference type="PANTHER" id="PTHR33352:SF3">
    <property type="entry name" value="SLR1612 PROTEIN"/>
    <property type="match status" value="1"/>
</dbReference>
<feature type="region of interest" description="Disordered" evidence="1">
    <location>
        <begin position="225"/>
        <end position="247"/>
    </location>
</feature>
<dbReference type="InterPro" id="IPR012296">
    <property type="entry name" value="Nuclease_put_TT1808"/>
</dbReference>
<dbReference type="AlphaFoldDB" id="A0A941JQ22"/>
<keyword evidence="3" id="KW-0540">Nuclease</keyword>
<evidence type="ECO:0000313" key="4">
    <source>
        <dbReference type="Proteomes" id="UP000767446"/>
    </source>
</evidence>
<comment type="caution">
    <text evidence="3">The sequence shown here is derived from an EMBL/GenBank/DDBJ whole genome shotgun (WGS) entry which is preliminary data.</text>
</comment>
<dbReference type="GO" id="GO:0004519">
    <property type="term" value="F:endonuclease activity"/>
    <property type="evidence" value="ECO:0007669"/>
    <property type="project" value="UniProtKB-KW"/>
</dbReference>
<dbReference type="PANTHER" id="PTHR33352">
    <property type="entry name" value="SLR1095 PROTEIN"/>
    <property type="match status" value="1"/>
</dbReference>
<feature type="region of interest" description="Disordered" evidence="1">
    <location>
        <begin position="1"/>
        <end position="29"/>
    </location>
</feature>
<dbReference type="InterPro" id="IPR008538">
    <property type="entry name" value="Uma2"/>
</dbReference>
<evidence type="ECO:0000313" key="3">
    <source>
        <dbReference type="EMBL" id="MBR8828373.1"/>
    </source>
</evidence>